<feature type="region of interest" description="Disordered" evidence="1">
    <location>
        <begin position="1"/>
        <end position="104"/>
    </location>
</feature>
<dbReference type="RefSeq" id="WP_036525745.1">
    <property type="nucleotide sequence ID" value="NZ_CP128492.1"/>
</dbReference>
<dbReference type="EMBL" id="JFYZ01000010">
    <property type="protein sequence ID" value="EZP82188.1"/>
    <property type="molecule type" value="Genomic_DNA"/>
</dbReference>
<reference evidence="2 3" key="1">
    <citation type="submission" date="2014-03" db="EMBL/GenBank/DDBJ databases">
        <title>Whole genome sequence of Novosphingobium resinovorum KF1.</title>
        <authorList>
            <person name="Gan H.M."/>
            <person name="Gan H.Y."/>
            <person name="Chew T.H."/>
            <person name="Savka M.A."/>
        </authorList>
    </citation>
    <scope>NUCLEOTIDE SEQUENCE [LARGE SCALE GENOMIC DNA]</scope>
    <source>
        <strain evidence="2 3">KF1</strain>
    </source>
</reference>
<dbReference type="AlphaFoldDB" id="A0A031JZH0"/>
<accession>A0A031JZH0</accession>
<evidence type="ECO:0000256" key="1">
    <source>
        <dbReference type="SAM" id="MobiDB-lite"/>
    </source>
</evidence>
<gene>
    <name evidence="2" type="ORF">BV97_02211</name>
</gene>
<dbReference type="Proteomes" id="UP000024329">
    <property type="component" value="Unassembled WGS sequence"/>
</dbReference>
<evidence type="ECO:0000313" key="3">
    <source>
        <dbReference type="Proteomes" id="UP000024329"/>
    </source>
</evidence>
<feature type="compositionally biased region" description="Basic and acidic residues" evidence="1">
    <location>
        <begin position="85"/>
        <end position="94"/>
    </location>
</feature>
<dbReference type="eggNOG" id="ENOG5032N4V">
    <property type="taxonomic scope" value="Bacteria"/>
</dbReference>
<feature type="compositionally biased region" description="Low complexity" evidence="1">
    <location>
        <begin position="22"/>
        <end position="33"/>
    </location>
</feature>
<sequence>MTDRPDELAPETVNDEQEDEAAQAQTIAEQAQARGAKGLGYSDKAKGGIQGEDDVQDIVDHMNQMDTSGTIDMSAYDGEETMDDLESRYGKDNAADPEFSDDDS</sequence>
<proteinExistence type="predicted"/>
<protein>
    <submittedName>
        <fullName evidence="2">Uncharacterized protein</fullName>
    </submittedName>
</protein>
<comment type="caution">
    <text evidence="2">The sequence shown here is derived from an EMBL/GenBank/DDBJ whole genome shotgun (WGS) entry which is preliminary data.</text>
</comment>
<name>A0A031JZH0_9SPHN</name>
<dbReference type="PATRIC" id="fig|158500.4.peg.2252"/>
<evidence type="ECO:0000313" key="2">
    <source>
        <dbReference type="EMBL" id="EZP82188.1"/>
    </source>
</evidence>
<organism evidence="2 3">
    <name type="scientific">Novosphingobium resinovorum</name>
    <dbReference type="NCBI Taxonomy" id="158500"/>
    <lineage>
        <taxon>Bacteria</taxon>
        <taxon>Pseudomonadati</taxon>
        <taxon>Pseudomonadota</taxon>
        <taxon>Alphaproteobacteria</taxon>
        <taxon>Sphingomonadales</taxon>
        <taxon>Sphingomonadaceae</taxon>
        <taxon>Novosphingobium</taxon>
    </lineage>
</organism>